<dbReference type="GO" id="GO:0003700">
    <property type="term" value="F:DNA-binding transcription factor activity"/>
    <property type="evidence" value="ECO:0007669"/>
    <property type="project" value="InterPro"/>
</dbReference>
<dbReference type="InterPro" id="IPR036388">
    <property type="entry name" value="WH-like_DNA-bd_sf"/>
</dbReference>
<gene>
    <name evidence="4" type="ORF">CBF32_11250</name>
</gene>
<dbReference type="OrthoDB" id="3684496at2"/>
<dbReference type="PANTHER" id="PTHR30514">
    <property type="entry name" value="GLUCOKINASE"/>
    <property type="match status" value="1"/>
</dbReference>
<dbReference type="InterPro" id="IPR001347">
    <property type="entry name" value="SIS_dom"/>
</dbReference>
<dbReference type="Pfam" id="PF01418">
    <property type="entry name" value="HTH_6"/>
    <property type="match status" value="1"/>
</dbReference>
<dbReference type="GO" id="GO:1901135">
    <property type="term" value="P:carbohydrate derivative metabolic process"/>
    <property type="evidence" value="ECO:0007669"/>
    <property type="project" value="InterPro"/>
</dbReference>
<name>A0A369APX4_9ENTE</name>
<protein>
    <submittedName>
        <fullName evidence="4">RpiR family transcriptional regulator</fullName>
    </submittedName>
</protein>
<dbReference type="PROSITE" id="PS51071">
    <property type="entry name" value="HTH_RPIR"/>
    <property type="match status" value="1"/>
</dbReference>
<dbReference type="SUPFAM" id="SSF46689">
    <property type="entry name" value="Homeodomain-like"/>
    <property type="match status" value="1"/>
</dbReference>
<reference evidence="4 5" key="1">
    <citation type="submission" date="2017-05" db="EMBL/GenBank/DDBJ databases">
        <title>Vagococcus spp. assemblies.</title>
        <authorList>
            <person name="Gulvik C.A."/>
        </authorList>
    </citation>
    <scope>NUCLEOTIDE SEQUENCE [LARGE SCALE GENOMIC DNA]</scope>
    <source>
        <strain evidence="4 5">NCFB 2497</strain>
    </source>
</reference>
<dbReference type="RefSeq" id="WP_086342488.1">
    <property type="nucleotide sequence ID" value="NZ_CP081459.1"/>
</dbReference>
<evidence type="ECO:0000313" key="4">
    <source>
        <dbReference type="EMBL" id="RST99941.1"/>
    </source>
</evidence>
<keyword evidence="5" id="KW-1185">Reference proteome</keyword>
<evidence type="ECO:0000256" key="3">
    <source>
        <dbReference type="ARBA" id="ARBA00023163"/>
    </source>
</evidence>
<dbReference type="InterPro" id="IPR035472">
    <property type="entry name" value="RpiR-like_SIS"/>
</dbReference>
<keyword evidence="2" id="KW-0238">DNA-binding</keyword>
<dbReference type="PANTHER" id="PTHR30514:SF21">
    <property type="entry name" value="RPIR-FAMILY TRANSCRIPTIONAL REGULATOR"/>
    <property type="match status" value="1"/>
</dbReference>
<dbReference type="EMBL" id="NGJX01000013">
    <property type="protein sequence ID" value="RST99941.1"/>
    <property type="molecule type" value="Genomic_DNA"/>
</dbReference>
<dbReference type="SUPFAM" id="SSF53697">
    <property type="entry name" value="SIS domain"/>
    <property type="match status" value="1"/>
</dbReference>
<organism evidence="4 5">
    <name type="scientific">Vagococcus fluvialis</name>
    <dbReference type="NCBI Taxonomy" id="2738"/>
    <lineage>
        <taxon>Bacteria</taxon>
        <taxon>Bacillati</taxon>
        <taxon>Bacillota</taxon>
        <taxon>Bacilli</taxon>
        <taxon>Lactobacillales</taxon>
        <taxon>Enterococcaceae</taxon>
        <taxon>Vagococcus</taxon>
    </lineage>
</organism>
<accession>A0A369APX4</accession>
<comment type="caution">
    <text evidence="4">The sequence shown here is derived from an EMBL/GenBank/DDBJ whole genome shotgun (WGS) entry which is preliminary data.</text>
</comment>
<sequence length="255" mass="29339">MSLQKNISIHADELTEMEKDLLQSLLLDQQKMDSVDFTVSKLSEKYNVSRTSVHRLSQKIGYKSFTLFKHDFFVTTIKDEEYDKEEAYFLNSMIENYHIVNKSITNEILEKLIKSKRIIIYGMGMSSYIGKMFQVKLLLYGMNSEQYDDSRFMRISAANLNPEEDVVLVLSRSGKPPELLEAIVTAKTKKVSMILVTENRDSPLGHLADYIIDTSQSVDQDISIDTRLNVHVAMDILMKKLVKKKEEGSKEADEF</sequence>
<dbReference type="InterPro" id="IPR046348">
    <property type="entry name" value="SIS_dom_sf"/>
</dbReference>
<dbReference type="GeneID" id="63147193"/>
<dbReference type="Pfam" id="PF01380">
    <property type="entry name" value="SIS"/>
    <property type="match status" value="1"/>
</dbReference>
<keyword evidence="3" id="KW-0804">Transcription</keyword>
<dbReference type="GO" id="GO:0097367">
    <property type="term" value="F:carbohydrate derivative binding"/>
    <property type="evidence" value="ECO:0007669"/>
    <property type="project" value="InterPro"/>
</dbReference>
<dbReference type="PROSITE" id="PS51464">
    <property type="entry name" value="SIS"/>
    <property type="match status" value="1"/>
</dbReference>
<dbReference type="Proteomes" id="UP000288197">
    <property type="component" value="Unassembled WGS sequence"/>
</dbReference>
<evidence type="ECO:0000256" key="1">
    <source>
        <dbReference type="ARBA" id="ARBA00023015"/>
    </source>
</evidence>
<dbReference type="AlphaFoldDB" id="A0A369APX4"/>
<dbReference type="InterPro" id="IPR009057">
    <property type="entry name" value="Homeodomain-like_sf"/>
</dbReference>
<evidence type="ECO:0000256" key="2">
    <source>
        <dbReference type="ARBA" id="ARBA00023125"/>
    </source>
</evidence>
<dbReference type="GO" id="GO:0003677">
    <property type="term" value="F:DNA binding"/>
    <property type="evidence" value="ECO:0007669"/>
    <property type="project" value="UniProtKB-KW"/>
</dbReference>
<keyword evidence="1" id="KW-0805">Transcription regulation</keyword>
<dbReference type="Gene3D" id="3.40.50.10490">
    <property type="entry name" value="Glucose-6-phosphate isomerase like protein, domain 1"/>
    <property type="match status" value="1"/>
</dbReference>
<dbReference type="InterPro" id="IPR047640">
    <property type="entry name" value="RpiR-like"/>
</dbReference>
<evidence type="ECO:0000313" key="5">
    <source>
        <dbReference type="Proteomes" id="UP000288197"/>
    </source>
</evidence>
<proteinExistence type="predicted"/>
<dbReference type="CDD" id="cd05013">
    <property type="entry name" value="SIS_RpiR"/>
    <property type="match status" value="1"/>
</dbReference>
<dbReference type="InterPro" id="IPR000281">
    <property type="entry name" value="HTH_RpiR"/>
</dbReference>
<dbReference type="Gene3D" id="1.10.10.10">
    <property type="entry name" value="Winged helix-like DNA-binding domain superfamily/Winged helix DNA-binding domain"/>
    <property type="match status" value="1"/>
</dbReference>